<evidence type="ECO:0000256" key="2">
    <source>
        <dbReference type="ARBA" id="ARBA00008255"/>
    </source>
</evidence>
<reference evidence="9 10" key="1">
    <citation type="submission" date="2019-03" db="EMBL/GenBank/DDBJ databases">
        <title>Paracraurococcus aquatilis NE82 genome sequence.</title>
        <authorList>
            <person name="Zhao Y."/>
            <person name="Du Z."/>
        </authorList>
    </citation>
    <scope>NUCLEOTIDE SEQUENCE [LARGE SCALE GENOMIC DNA]</scope>
    <source>
        <strain evidence="9 10">NE82</strain>
    </source>
</reference>
<accession>A0A4R4D5Z0</accession>
<evidence type="ECO:0000256" key="4">
    <source>
        <dbReference type="ARBA" id="ARBA00022519"/>
    </source>
</evidence>
<sequence>MPEPPPSAGPKVIIEEDRPAPRLDFQWEQAVVPVAPTRPSVRWSGIGRAIGGLALLGGGLAALDAANFVADQFARGAMQGWATLGVVAGGVALLGSGLWREVRGLATIRAVDRARAAFARGDLAVAKAEALRWAASVQEAAPLQPAIRDARSVEELAALLQPTLATLEARAAAMGRTAAMQSFAMTAISPSPGLDVLVFAWRGVRLVRQVASLHGLRPGLAGTVALLRRTLLDAATVAATDVAVDAAARALLSNRLLEQFAGEAAAGAVAARRMLRLAKVAAEACRILPPG</sequence>
<comment type="subcellular location">
    <subcellularLocation>
        <location evidence="1">Cell inner membrane</location>
        <topology evidence="1">Multi-pass membrane protein</topology>
    </subcellularLocation>
</comment>
<evidence type="ECO:0000256" key="1">
    <source>
        <dbReference type="ARBA" id="ARBA00004429"/>
    </source>
</evidence>
<dbReference type="InterPro" id="IPR006507">
    <property type="entry name" value="UPF0283"/>
</dbReference>
<dbReference type="Proteomes" id="UP000295023">
    <property type="component" value="Unassembled WGS sequence"/>
</dbReference>
<keyword evidence="3" id="KW-1003">Cell membrane</keyword>
<keyword evidence="4" id="KW-0997">Cell inner membrane</keyword>
<evidence type="ECO:0000256" key="5">
    <source>
        <dbReference type="ARBA" id="ARBA00022692"/>
    </source>
</evidence>
<dbReference type="AlphaFoldDB" id="A0A4R4D5Z0"/>
<evidence type="ECO:0000313" key="9">
    <source>
        <dbReference type="EMBL" id="TCZ55090.1"/>
    </source>
</evidence>
<evidence type="ECO:0000256" key="3">
    <source>
        <dbReference type="ARBA" id="ARBA00022475"/>
    </source>
</evidence>
<dbReference type="Pfam" id="PF05128">
    <property type="entry name" value="DUF697"/>
    <property type="match status" value="1"/>
</dbReference>
<evidence type="ECO:0000256" key="6">
    <source>
        <dbReference type="ARBA" id="ARBA00022989"/>
    </source>
</evidence>
<dbReference type="InterPro" id="IPR021147">
    <property type="entry name" value="DUF697"/>
</dbReference>
<dbReference type="GO" id="GO:0005886">
    <property type="term" value="C:plasma membrane"/>
    <property type="evidence" value="ECO:0007669"/>
    <property type="project" value="UniProtKB-SubCell"/>
</dbReference>
<dbReference type="RefSeq" id="WP_132294972.1">
    <property type="nucleotide sequence ID" value="NZ_SKBM01000029.1"/>
</dbReference>
<keyword evidence="10" id="KW-1185">Reference proteome</keyword>
<keyword evidence="6 8" id="KW-1133">Transmembrane helix</keyword>
<dbReference type="EMBL" id="SKBM01000029">
    <property type="protein sequence ID" value="TCZ55090.1"/>
    <property type="molecule type" value="Genomic_DNA"/>
</dbReference>
<dbReference type="OrthoDB" id="9816060at2"/>
<gene>
    <name evidence="9" type="ORF">EXY23_22285</name>
</gene>
<comment type="similarity">
    <text evidence="2">Belongs to the UPF0283 family.</text>
</comment>
<dbReference type="PANTHER" id="PTHR39342:SF1">
    <property type="entry name" value="UPF0283 MEMBRANE PROTEIN YCJF"/>
    <property type="match status" value="1"/>
</dbReference>
<evidence type="ECO:0000256" key="7">
    <source>
        <dbReference type="ARBA" id="ARBA00023136"/>
    </source>
</evidence>
<evidence type="ECO:0000256" key="8">
    <source>
        <dbReference type="SAM" id="Phobius"/>
    </source>
</evidence>
<dbReference type="PANTHER" id="PTHR39342">
    <property type="entry name" value="UPF0283 MEMBRANE PROTEIN YCJF"/>
    <property type="match status" value="1"/>
</dbReference>
<name>A0A4R4D5Z0_9PROT</name>
<keyword evidence="7 8" id="KW-0472">Membrane</keyword>
<protein>
    <submittedName>
        <fullName evidence="9">DUF697 domain-containing protein</fullName>
    </submittedName>
</protein>
<comment type="caution">
    <text evidence="9">The sequence shown here is derived from an EMBL/GenBank/DDBJ whole genome shotgun (WGS) entry which is preliminary data.</text>
</comment>
<organism evidence="9 10">
    <name type="scientific">Roseicella aquatilis</name>
    <dbReference type="NCBI Taxonomy" id="2527868"/>
    <lineage>
        <taxon>Bacteria</taxon>
        <taxon>Pseudomonadati</taxon>
        <taxon>Pseudomonadota</taxon>
        <taxon>Alphaproteobacteria</taxon>
        <taxon>Acetobacterales</taxon>
        <taxon>Roseomonadaceae</taxon>
        <taxon>Roseicella</taxon>
    </lineage>
</organism>
<feature type="transmembrane region" description="Helical" evidence="8">
    <location>
        <begin position="81"/>
        <end position="99"/>
    </location>
</feature>
<keyword evidence="5 8" id="KW-0812">Transmembrane</keyword>
<proteinExistence type="inferred from homology"/>
<evidence type="ECO:0000313" key="10">
    <source>
        <dbReference type="Proteomes" id="UP000295023"/>
    </source>
</evidence>